<sequence>MSDKTDKTWFILRDTLAPFILEYANEKADEFWIVSVVDVKVSKDYWYADFYVSSTMNTEDLPKYLAKYAWELRSMIWRELWARKSPTIRFKVAKNVNDTWDLLSLINEISTKYGLN</sequence>
<accession>K2G635</accession>
<dbReference type="InterPro" id="IPR015946">
    <property type="entry name" value="KH_dom-like_a/b"/>
</dbReference>
<evidence type="ECO:0000256" key="1">
    <source>
        <dbReference type="ARBA" id="ARBA00022517"/>
    </source>
</evidence>
<name>K2G635_9BACT</name>
<gene>
    <name evidence="2" type="ORF">ACD_2C00107G0002</name>
</gene>
<evidence type="ECO:0008006" key="3">
    <source>
        <dbReference type="Google" id="ProtNLM"/>
    </source>
</evidence>
<dbReference type="InterPro" id="IPR000238">
    <property type="entry name" value="RbfA"/>
</dbReference>
<dbReference type="InterPro" id="IPR023799">
    <property type="entry name" value="RbfA_dom_sf"/>
</dbReference>
<reference evidence="2" key="1">
    <citation type="journal article" date="2012" name="Science">
        <title>Fermentation, hydrogen, and sulfur metabolism in multiple uncultivated bacterial phyla.</title>
        <authorList>
            <person name="Wrighton K.C."/>
            <person name="Thomas B.C."/>
            <person name="Sharon I."/>
            <person name="Miller C.S."/>
            <person name="Castelle C.J."/>
            <person name="VerBerkmoes N.C."/>
            <person name="Wilkins M.J."/>
            <person name="Hettich R.L."/>
            <person name="Lipton M.S."/>
            <person name="Williams K.H."/>
            <person name="Long P.E."/>
            <person name="Banfield J.F."/>
        </authorList>
    </citation>
    <scope>NUCLEOTIDE SEQUENCE [LARGE SCALE GENOMIC DNA]</scope>
</reference>
<dbReference type="Gene3D" id="3.30.300.20">
    <property type="match status" value="1"/>
</dbReference>
<dbReference type="SUPFAM" id="SSF89919">
    <property type="entry name" value="Ribosome-binding factor A, RbfA"/>
    <property type="match status" value="1"/>
</dbReference>
<proteinExistence type="predicted"/>
<organism evidence="2">
    <name type="scientific">uncultured bacterium</name>
    <name type="common">gcode 4</name>
    <dbReference type="NCBI Taxonomy" id="1234023"/>
    <lineage>
        <taxon>Bacteria</taxon>
        <taxon>environmental samples</taxon>
    </lineage>
</organism>
<dbReference type="AlphaFoldDB" id="K2G635"/>
<keyword evidence="1" id="KW-0690">Ribosome biogenesis</keyword>
<protein>
    <recommendedName>
        <fullName evidence="3">Ribosome-binding factor A</fullName>
    </recommendedName>
</protein>
<dbReference type="EMBL" id="AMFJ01000107">
    <property type="protein sequence ID" value="EKE29742.1"/>
    <property type="molecule type" value="Genomic_DNA"/>
</dbReference>
<evidence type="ECO:0000313" key="2">
    <source>
        <dbReference type="EMBL" id="EKE29742.1"/>
    </source>
</evidence>
<comment type="caution">
    <text evidence="2">The sequence shown here is derived from an EMBL/GenBank/DDBJ whole genome shotgun (WGS) entry which is preliminary data.</text>
</comment>
<dbReference type="Pfam" id="PF02033">
    <property type="entry name" value="RBFA"/>
    <property type="match status" value="1"/>
</dbReference>
<dbReference type="GO" id="GO:0006364">
    <property type="term" value="P:rRNA processing"/>
    <property type="evidence" value="ECO:0007669"/>
    <property type="project" value="InterPro"/>
</dbReference>